<dbReference type="Pfam" id="PF12770">
    <property type="entry name" value="CHAT"/>
    <property type="match status" value="1"/>
</dbReference>
<dbReference type="KEGG" id="pfla:Pflav_017320"/>
<reference evidence="2 3" key="2">
    <citation type="submission" date="2020-03" db="EMBL/GenBank/DDBJ databases">
        <authorList>
            <person name="Ichikawa N."/>
            <person name="Kimura A."/>
            <person name="Kitahashi Y."/>
            <person name="Uohara A."/>
        </authorList>
    </citation>
    <scope>NUCLEOTIDE SEQUENCE [LARGE SCALE GENOMIC DNA]</scope>
    <source>
        <strain evidence="2 3">NBRC 107702</strain>
    </source>
</reference>
<evidence type="ECO:0000313" key="3">
    <source>
        <dbReference type="Proteomes" id="UP000502508"/>
    </source>
</evidence>
<protein>
    <recommendedName>
        <fullName evidence="1">CHAT domain-containing protein</fullName>
    </recommendedName>
</protein>
<dbReference type="EMBL" id="AP022870">
    <property type="protein sequence ID" value="BCB75322.1"/>
    <property type="molecule type" value="Genomic_DNA"/>
</dbReference>
<keyword evidence="3" id="KW-1185">Reference proteome</keyword>
<organism evidence="2 3">
    <name type="scientific">Phytohabitans flavus</name>
    <dbReference type="NCBI Taxonomy" id="1076124"/>
    <lineage>
        <taxon>Bacteria</taxon>
        <taxon>Bacillati</taxon>
        <taxon>Actinomycetota</taxon>
        <taxon>Actinomycetes</taxon>
        <taxon>Micromonosporales</taxon>
        <taxon>Micromonosporaceae</taxon>
    </lineage>
</organism>
<reference evidence="2 3" key="1">
    <citation type="submission" date="2020-03" db="EMBL/GenBank/DDBJ databases">
        <title>Whole genome shotgun sequence of Phytohabitans flavus NBRC 107702.</title>
        <authorList>
            <person name="Komaki H."/>
            <person name="Tamura T."/>
        </authorList>
    </citation>
    <scope>NUCLEOTIDE SEQUENCE [LARGE SCALE GENOMIC DNA]</scope>
    <source>
        <strain evidence="2 3">NBRC 107702</strain>
    </source>
</reference>
<evidence type="ECO:0000259" key="1">
    <source>
        <dbReference type="Pfam" id="PF12770"/>
    </source>
</evidence>
<feature type="domain" description="CHAT" evidence="1">
    <location>
        <begin position="751"/>
        <end position="966"/>
    </location>
</feature>
<dbReference type="Gene3D" id="3.40.50.1460">
    <property type="match status" value="1"/>
</dbReference>
<accession>A0A6F8XNA9</accession>
<dbReference type="Gene3D" id="1.25.40.10">
    <property type="entry name" value="Tetratricopeptide repeat domain"/>
    <property type="match status" value="1"/>
</dbReference>
<dbReference type="Proteomes" id="UP000502508">
    <property type="component" value="Chromosome"/>
</dbReference>
<evidence type="ECO:0000313" key="2">
    <source>
        <dbReference type="EMBL" id="BCB75322.1"/>
    </source>
</evidence>
<gene>
    <name evidence="2" type="ORF">Pflav_017320</name>
</gene>
<proteinExistence type="predicted"/>
<dbReference type="AlphaFoldDB" id="A0A6F8XNA9"/>
<dbReference type="RefSeq" id="WP_173035061.1">
    <property type="nucleotide sequence ID" value="NZ_AP022870.1"/>
</dbReference>
<dbReference type="SUPFAM" id="SSF48452">
    <property type="entry name" value="TPR-like"/>
    <property type="match status" value="1"/>
</dbReference>
<dbReference type="InterPro" id="IPR011990">
    <property type="entry name" value="TPR-like_helical_dom_sf"/>
</dbReference>
<dbReference type="InterPro" id="IPR024983">
    <property type="entry name" value="CHAT_dom"/>
</dbReference>
<sequence>MRERIFVSQARGTVPFSAADEDAWLVLPALDVQYRLGLPTVPTSSYLTVARGGSPGDANPATDRPYFFLSYRTDSRASGPFDAGNTRHGLRVAHNELGDRLLQVGHLHHAERYYRAAIEVGRQDLRQAPDDMQGLRDLNASYSRLADLLLATGRAAGAINAYRRAVAASQRLLRFAPHDVEAREQTRVNLLKVASIMTAAGDSTRAGELRQRSDLVGGGLAAGQAPLLEELGAPTASFVERLGLLVPGEPSPDPAAGAVFMFAEGGFCPVCDAALLAGPRHQHLLAEAERDGDWSERVLVRDTPGTDSSPPTVTTATASAEWAQTLDQLAEALTPATVLDLARARALRDLPAIQDPNRPFRSGGVDIAGESWWVGIRIEPSDDPGQDIVVGTATPDSLLRPSARGGTRQKHSLLRSADKPAMVLREVLLTAASRDHDLGAAMAAARGARAERPRAPARHHAVRGTGRIRFSDMVAIHGDQIAGDKMVYTETGQPGVPASGGRADPTDPERLLAVDVPDRAPVGAEVSLLVRIIDRGNLPPGSRGAALKPFAVAAEGTDVTVIVETPVGLWAVDGRQRVIRVPPSGDSDPARISLYVAGVGLHQVVVTAWIGGTLLGELTVEISASADGTSVDGLRRTAPLGPLRAEPGEVTLQVRFDDGRYTFQLLSEPYIFEPVIAEALTANPGIAVERAKEALHRLGVGRSGYEGRNAREWMEGVGIALWNDMVPQLIKEQFWQLRENISSFSIAAANDTVPWELLYPLSASEDEGFLVEQFPVLRRVYRQRRTRSLCIGDLRFVLPPRRPSNADDEIHAIRRLLAQIDHGGDVISELEALLRLVNSGTAGALHFSCHNDFRTTGGSSIEMAGGPFVPDLLERAVTRQSLAERHPVVFINACQSASGAAEYRRMMSWANQFMAAGAGAFVGTLWNVVSTSAAAFAVSFYEALLGGLSLGEATRRARIENSRDGSDPTWLAYSVYGDPAATAEPN</sequence>
<name>A0A6F8XNA9_9ACTN</name>